<sequence length="258" mass="29845">MPKMKHRQCIIQSSLPDDVALKIASFLEETEVCALECCSRFWRKLCGSDCIWESLARQRWPLLSLSNSQSSSTISQNSDPTSEGWRGFYMKRHGEMESGASNVVNYVEQCTRSDSLEVGDYLQAMDELSTMKLGFKDVKMFLFNPKLNVLVNLVGLHYCISRLNLPREDVMEALQSCKISDRKVCVRWWKLGRWFYGFRMRDESHSRWVSLADLAMAKEEEVLGVLHRGAIHEVLRVQIYFANPSRSLWSRQSTQVRS</sequence>
<protein>
    <recommendedName>
        <fullName evidence="1">F-box domain-containing protein</fullName>
    </recommendedName>
</protein>
<dbReference type="InterPro" id="IPR039588">
    <property type="entry name" value="FBXO4"/>
</dbReference>
<evidence type="ECO:0000313" key="2">
    <source>
        <dbReference type="EMBL" id="TXG71794.1"/>
    </source>
</evidence>
<dbReference type="Gene3D" id="1.20.1280.50">
    <property type="match status" value="1"/>
</dbReference>
<dbReference type="PROSITE" id="PS50181">
    <property type="entry name" value="FBOX"/>
    <property type="match status" value="1"/>
</dbReference>
<comment type="caution">
    <text evidence="2">The sequence shown here is derived from an EMBL/GenBank/DDBJ whole genome shotgun (WGS) entry which is preliminary data.</text>
</comment>
<accession>A0A5C7ISJ3</accession>
<dbReference type="InterPro" id="IPR036047">
    <property type="entry name" value="F-box-like_dom_sf"/>
</dbReference>
<evidence type="ECO:0000313" key="3">
    <source>
        <dbReference type="Proteomes" id="UP000323000"/>
    </source>
</evidence>
<dbReference type="AlphaFoldDB" id="A0A5C7ISJ3"/>
<dbReference type="InterPro" id="IPR001810">
    <property type="entry name" value="F-box_dom"/>
</dbReference>
<proteinExistence type="predicted"/>
<name>A0A5C7ISJ3_9ROSI</name>
<gene>
    <name evidence="2" type="ORF">EZV62_000373</name>
</gene>
<dbReference type="OrthoDB" id="3219396at2759"/>
<dbReference type="GO" id="GO:0000209">
    <property type="term" value="P:protein polyubiquitination"/>
    <property type="evidence" value="ECO:0007669"/>
    <property type="project" value="TreeGrafter"/>
</dbReference>
<dbReference type="EMBL" id="VAHF01000001">
    <property type="protein sequence ID" value="TXG71794.1"/>
    <property type="molecule type" value="Genomic_DNA"/>
</dbReference>
<keyword evidence="3" id="KW-1185">Reference proteome</keyword>
<dbReference type="PANTHER" id="PTHR16008">
    <property type="entry name" value="F-BOX ONLY PROTEIN 4"/>
    <property type="match status" value="1"/>
</dbReference>
<organism evidence="2 3">
    <name type="scientific">Acer yangbiense</name>
    <dbReference type="NCBI Taxonomy" id="1000413"/>
    <lineage>
        <taxon>Eukaryota</taxon>
        <taxon>Viridiplantae</taxon>
        <taxon>Streptophyta</taxon>
        <taxon>Embryophyta</taxon>
        <taxon>Tracheophyta</taxon>
        <taxon>Spermatophyta</taxon>
        <taxon>Magnoliopsida</taxon>
        <taxon>eudicotyledons</taxon>
        <taxon>Gunneridae</taxon>
        <taxon>Pentapetalae</taxon>
        <taxon>rosids</taxon>
        <taxon>malvids</taxon>
        <taxon>Sapindales</taxon>
        <taxon>Sapindaceae</taxon>
        <taxon>Hippocastanoideae</taxon>
        <taxon>Acereae</taxon>
        <taxon>Acer</taxon>
    </lineage>
</organism>
<dbReference type="Proteomes" id="UP000323000">
    <property type="component" value="Chromosome 1"/>
</dbReference>
<dbReference type="GO" id="GO:0019005">
    <property type="term" value="C:SCF ubiquitin ligase complex"/>
    <property type="evidence" value="ECO:0007669"/>
    <property type="project" value="TreeGrafter"/>
</dbReference>
<dbReference type="SUPFAM" id="SSF81383">
    <property type="entry name" value="F-box domain"/>
    <property type="match status" value="1"/>
</dbReference>
<dbReference type="PANTHER" id="PTHR16008:SF4">
    <property type="entry name" value="F-BOX ONLY PROTEIN 4"/>
    <property type="match status" value="1"/>
</dbReference>
<dbReference type="GO" id="GO:0031146">
    <property type="term" value="P:SCF-dependent proteasomal ubiquitin-dependent protein catabolic process"/>
    <property type="evidence" value="ECO:0007669"/>
    <property type="project" value="InterPro"/>
</dbReference>
<evidence type="ECO:0000259" key="1">
    <source>
        <dbReference type="PROSITE" id="PS50181"/>
    </source>
</evidence>
<dbReference type="SMART" id="SM00256">
    <property type="entry name" value="FBOX"/>
    <property type="match status" value="1"/>
</dbReference>
<reference evidence="3" key="1">
    <citation type="journal article" date="2019" name="Gigascience">
        <title>De novo genome assembly of the endangered Acer yangbiense, a plant species with extremely small populations endemic to Yunnan Province, China.</title>
        <authorList>
            <person name="Yang J."/>
            <person name="Wariss H.M."/>
            <person name="Tao L."/>
            <person name="Zhang R."/>
            <person name="Yun Q."/>
            <person name="Hollingsworth P."/>
            <person name="Dao Z."/>
            <person name="Luo G."/>
            <person name="Guo H."/>
            <person name="Ma Y."/>
            <person name="Sun W."/>
        </authorList>
    </citation>
    <scope>NUCLEOTIDE SEQUENCE [LARGE SCALE GENOMIC DNA]</scope>
    <source>
        <strain evidence="3">cv. Malutang</strain>
    </source>
</reference>
<dbReference type="Pfam" id="PF12937">
    <property type="entry name" value="F-box-like"/>
    <property type="match status" value="1"/>
</dbReference>
<feature type="domain" description="F-box" evidence="1">
    <location>
        <begin position="9"/>
        <end position="55"/>
    </location>
</feature>